<sequence length="182" mass="20750">MSASTEQIPVATFIDDIDKYMVKEGSAEAALEKLQAFYSACKAIEQRMSQRKKRLQAKVPDIESTYNALLQMQQRAEQGESLTVHYELAQCVYAKAIVPVHRENTVCLWLGANVMLEYGREEAIELLERNLAEAKKTLQELHEDQALLRDQITTTEVNMARVFNWDVKERRKAKAAEASEAQ</sequence>
<dbReference type="GO" id="GO:0006457">
    <property type="term" value="P:protein folding"/>
    <property type="evidence" value="ECO:0007669"/>
    <property type="project" value="UniProtKB-UniRule"/>
</dbReference>
<organism evidence="5 6">
    <name type="scientific">Emiliania huxleyi (strain CCMP1516)</name>
    <dbReference type="NCBI Taxonomy" id="280463"/>
    <lineage>
        <taxon>Eukaryota</taxon>
        <taxon>Haptista</taxon>
        <taxon>Haptophyta</taxon>
        <taxon>Prymnesiophyceae</taxon>
        <taxon>Isochrysidales</taxon>
        <taxon>Noelaerhabdaceae</taxon>
        <taxon>Emiliania</taxon>
    </lineage>
</organism>
<comment type="similarity">
    <text evidence="1 3">Belongs to the prefoldin subunit alpha family.</text>
</comment>
<reference evidence="6" key="1">
    <citation type="journal article" date="2013" name="Nature">
        <title>Pan genome of the phytoplankton Emiliania underpins its global distribution.</title>
        <authorList>
            <person name="Read B.A."/>
            <person name="Kegel J."/>
            <person name="Klute M.J."/>
            <person name="Kuo A."/>
            <person name="Lefebvre S.C."/>
            <person name="Maumus F."/>
            <person name="Mayer C."/>
            <person name="Miller J."/>
            <person name="Monier A."/>
            <person name="Salamov A."/>
            <person name="Young J."/>
            <person name="Aguilar M."/>
            <person name="Claverie J.M."/>
            <person name="Frickenhaus S."/>
            <person name="Gonzalez K."/>
            <person name="Herman E.K."/>
            <person name="Lin Y.C."/>
            <person name="Napier J."/>
            <person name="Ogata H."/>
            <person name="Sarno A.F."/>
            <person name="Shmutz J."/>
            <person name="Schroeder D."/>
            <person name="de Vargas C."/>
            <person name="Verret F."/>
            <person name="von Dassow P."/>
            <person name="Valentin K."/>
            <person name="Van de Peer Y."/>
            <person name="Wheeler G."/>
            <person name="Dacks J.B."/>
            <person name="Delwiche C.F."/>
            <person name="Dyhrman S.T."/>
            <person name="Glockner G."/>
            <person name="John U."/>
            <person name="Richards T."/>
            <person name="Worden A.Z."/>
            <person name="Zhang X."/>
            <person name="Grigoriev I.V."/>
            <person name="Allen A.E."/>
            <person name="Bidle K."/>
            <person name="Borodovsky M."/>
            <person name="Bowler C."/>
            <person name="Brownlee C."/>
            <person name="Cock J.M."/>
            <person name="Elias M."/>
            <person name="Gladyshev V.N."/>
            <person name="Groth M."/>
            <person name="Guda C."/>
            <person name="Hadaegh A."/>
            <person name="Iglesias-Rodriguez M.D."/>
            <person name="Jenkins J."/>
            <person name="Jones B.M."/>
            <person name="Lawson T."/>
            <person name="Leese F."/>
            <person name="Lindquist E."/>
            <person name="Lobanov A."/>
            <person name="Lomsadze A."/>
            <person name="Malik S.B."/>
            <person name="Marsh M.E."/>
            <person name="Mackinder L."/>
            <person name="Mock T."/>
            <person name="Mueller-Roeber B."/>
            <person name="Pagarete A."/>
            <person name="Parker M."/>
            <person name="Probert I."/>
            <person name="Quesneville H."/>
            <person name="Raines C."/>
            <person name="Rensing S.A."/>
            <person name="Riano-Pachon D.M."/>
            <person name="Richier S."/>
            <person name="Rokitta S."/>
            <person name="Shiraiwa Y."/>
            <person name="Soanes D.M."/>
            <person name="van der Giezen M."/>
            <person name="Wahlund T.M."/>
            <person name="Williams B."/>
            <person name="Wilson W."/>
            <person name="Wolfe G."/>
            <person name="Wurch L.L."/>
        </authorList>
    </citation>
    <scope>NUCLEOTIDE SEQUENCE</scope>
</reference>
<dbReference type="SUPFAM" id="SSF46579">
    <property type="entry name" value="Prefoldin"/>
    <property type="match status" value="1"/>
</dbReference>
<dbReference type="GO" id="GO:0007021">
    <property type="term" value="P:tubulin complex assembly"/>
    <property type="evidence" value="ECO:0007669"/>
    <property type="project" value="TreeGrafter"/>
</dbReference>
<dbReference type="AlphaFoldDB" id="A0A0D3KN13"/>
<dbReference type="InterPro" id="IPR016655">
    <property type="entry name" value="PFD3"/>
</dbReference>
<keyword evidence="6" id="KW-1185">Reference proteome</keyword>
<proteinExistence type="inferred from homology"/>
<accession>A0A0D3KN13</accession>
<reference evidence="5" key="2">
    <citation type="submission" date="2024-10" db="UniProtKB">
        <authorList>
            <consortium name="EnsemblProtists"/>
        </authorList>
    </citation>
    <scope>IDENTIFICATION</scope>
</reference>
<dbReference type="PANTHER" id="PTHR12409:SF0">
    <property type="entry name" value="PREFOLDIN SUBUNIT 3"/>
    <property type="match status" value="1"/>
</dbReference>
<dbReference type="FunFam" id="1.10.287.370:FF:000001">
    <property type="entry name" value="Prefoldin subunit 3"/>
    <property type="match status" value="1"/>
</dbReference>
<dbReference type="KEGG" id="ehx:EMIHUDRAFT_454960"/>
<evidence type="ECO:0000313" key="5">
    <source>
        <dbReference type="EnsemblProtists" id="EOD37148"/>
    </source>
</evidence>
<dbReference type="CDD" id="cd23156">
    <property type="entry name" value="Prefoldin_3"/>
    <property type="match status" value="1"/>
</dbReference>
<dbReference type="RefSeq" id="XP_005789577.1">
    <property type="nucleotide sequence ID" value="XM_005789520.1"/>
</dbReference>
<comment type="subunit">
    <text evidence="3">Heterohexamer of two PFD-alpha type and four PFD-beta type subunits.</text>
</comment>
<dbReference type="GO" id="GO:0016272">
    <property type="term" value="C:prefoldin complex"/>
    <property type="evidence" value="ECO:0007669"/>
    <property type="project" value="UniProtKB-UniRule"/>
</dbReference>
<keyword evidence="2 3" id="KW-0143">Chaperone</keyword>
<dbReference type="GeneID" id="17282418"/>
<evidence type="ECO:0000256" key="3">
    <source>
        <dbReference type="PIRNR" id="PIRNR016396"/>
    </source>
</evidence>
<protein>
    <recommendedName>
        <fullName evidence="3">Prefoldin subunit 3</fullName>
    </recommendedName>
</protein>
<dbReference type="Pfam" id="PF02996">
    <property type="entry name" value="Prefoldin"/>
    <property type="match status" value="1"/>
</dbReference>
<dbReference type="GO" id="GO:0015631">
    <property type="term" value="F:tubulin binding"/>
    <property type="evidence" value="ECO:0007669"/>
    <property type="project" value="TreeGrafter"/>
</dbReference>
<dbReference type="STRING" id="2903.R1DNI8"/>
<dbReference type="Proteomes" id="UP000013827">
    <property type="component" value="Unassembled WGS sequence"/>
</dbReference>
<dbReference type="PANTHER" id="PTHR12409">
    <property type="entry name" value="PREFOLDIN SUBUNIT 3"/>
    <property type="match status" value="1"/>
</dbReference>
<dbReference type="EnsemblProtists" id="EOD37148">
    <property type="protein sequence ID" value="EOD37148"/>
    <property type="gene ID" value="EMIHUDRAFT_454960"/>
</dbReference>
<evidence type="ECO:0000313" key="6">
    <source>
        <dbReference type="Proteomes" id="UP000013827"/>
    </source>
</evidence>
<evidence type="ECO:0000256" key="1">
    <source>
        <dbReference type="ARBA" id="ARBA00010048"/>
    </source>
</evidence>
<name>A0A0D3KN13_EMIH1</name>
<dbReference type="GO" id="GO:0007017">
    <property type="term" value="P:microtubule-based process"/>
    <property type="evidence" value="ECO:0007669"/>
    <property type="project" value="TreeGrafter"/>
</dbReference>
<dbReference type="eggNOG" id="KOG3313">
    <property type="taxonomic scope" value="Eukaryota"/>
</dbReference>
<dbReference type="InterPro" id="IPR004127">
    <property type="entry name" value="Prefoldin_subunit_alpha"/>
</dbReference>
<dbReference type="HOGENOM" id="CLU_083737_1_0_1"/>
<evidence type="ECO:0000256" key="4">
    <source>
        <dbReference type="SAM" id="Coils"/>
    </source>
</evidence>
<keyword evidence="4" id="KW-0175">Coiled coil</keyword>
<dbReference type="GO" id="GO:0005737">
    <property type="term" value="C:cytoplasm"/>
    <property type="evidence" value="ECO:0007669"/>
    <property type="project" value="UniProtKB-ARBA"/>
</dbReference>
<dbReference type="Gene3D" id="1.10.287.370">
    <property type="match status" value="1"/>
</dbReference>
<comment type="function">
    <text evidence="3">Binds specifically to cytosolic chaperonin (c-CPN) and transfers target proteins to it. Binds to nascent polypeptide chain and promotes folding in an environment in which there are many competing pathways for nonnative proteins.</text>
</comment>
<dbReference type="PaxDb" id="2903-EOD37148"/>
<feature type="coiled-coil region" evidence="4">
    <location>
        <begin position="124"/>
        <end position="151"/>
    </location>
</feature>
<dbReference type="PIRSF" id="PIRSF016396">
    <property type="entry name" value="Prefoldin_subunit_3"/>
    <property type="match status" value="1"/>
</dbReference>
<evidence type="ECO:0000256" key="2">
    <source>
        <dbReference type="ARBA" id="ARBA00023186"/>
    </source>
</evidence>
<dbReference type="InterPro" id="IPR009053">
    <property type="entry name" value="Prefoldin"/>
</dbReference>